<gene>
    <name evidence="1" type="ORF">AVEN_56928_1</name>
</gene>
<organism evidence="1 2">
    <name type="scientific">Araneus ventricosus</name>
    <name type="common">Orbweaver spider</name>
    <name type="synonym">Epeira ventricosa</name>
    <dbReference type="NCBI Taxonomy" id="182803"/>
    <lineage>
        <taxon>Eukaryota</taxon>
        <taxon>Metazoa</taxon>
        <taxon>Ecdysozoa</taxon>
        <taxon>Arthropoda</taxon>
        <taxon>Chelicerata</taxon>
        <taxon>Arachnida</taxon>
        <taxon>Araneae</taxon>
        <taxon>Araneomorphae</taxon>
        <taxon>Entelegynae</taxon>
        <taxon>Araneoidea</taxon>
        <taxon>Araneidae</taxon>
        <taxon>Araneus</taxon>
    </lineage>
</organism>
<name>A0A4Y2ERG6_ARAVE</name>
<dbReference type="AlphaFoldDB" id="A0A4Y2ERG6"/>
<reference evidence="1 2" key="1">
    <citation type="journal article" date="2019" name="Sci. Rep.">
        <title>Orb-weaving spider Araneus ventricosus genome elucidates the spidroin gene catalogue.</title>
        <authorList>
            <person name="Kono N."/>
            <person name="Nakamura H."/>
            <person name="Ohtoshi R."/>
            <person name="Moran D.A.P."/>
            <person name="Shinohara A."/>
            <person name="Yoshida Y."/>
            <person name="Fujiwara M."/>
            <person name="Mori M."/>
            <person name="Tomita M."/>
            <person name="Arakawa K."/>
        </authorList>
    </citation>
    <scope>NUCLEOTIDE SEQUENCE [LARGE SCALE GENOMIC DNA]</scope>
</reference>
<evidence type="ECO:0000313" key="1">
    <source>
        <dbReference type="EMBL" id="GBM31830.1"/>
    </source>
</evidence>
<dbReference type="EMBL" id="BGPR01000692">
    <property type="protein sequence ID" value="GBM31830.1"/>
    <property type="molecule type" value="Genomic_DNA"/>
</dbReference>
<keyword evidence="2" id="KW-1185">Reference proteome</keyword>
<dbReference type="OrthoDB" id="6617942at2759"/>
<evidence type="ECO:0000313" key="2">
    <source>
        <dbReference type="Proteomes" id="UP000499080"/>
    </source>
</evidence>
<comment type="caution">
    <text evidence="1">The sequence shown here is derived from an EMBL/GenBank/DDBJ whole genome shotgun (WGS) entry which is preliminary data.</text>
</comment>
<accession>A0A4Y2ERG6</accession>
<sequence>MDLNNQCKLKVCMCEHLDLSALSAIVGNGAQNPDDVTVIPVVTTFSAVVRTMDRFGISYLEGAAIVSAALQDVWHNLRKRCFERC</sequence>
<proteinExistence type="predicted"/>
<dbReference type="Proteomes" id="UP000499080">
    <property type="component" value="Unassembled WGS sequence"/>
</dbReference>
<protein>
    <submittedName>
        <fullName evidence="1">Uncharacterized protein</fullName>
    </submittedName>
</protein>